<feature type="compositionally biased region" description="Basic and acidic residues" evidence="14">
    <location>
        <begin position="1229"/>
        <end position="1242"/>
    </location>
</feature>
<dbReference type="Gene3D" id="1.10.10.60">
    <property type="entry name" value="Homeodomain-like"/>
    <property type="match status" value="4"/>
</dbReference>
<feature type="region of interest" description="Disordered" evidence="14">
    <location>
        <begin position="220"/>
        <end position="252"/>
    </location>
</feature>
<feature type="region of interest" description="Disordered" evidence="14">
    <location>
        <begin position="1331"/>
        <end position="1355"/>
    </location>
</feature>
<feature type="compositionally biased region" description="Pro residues" evidence="14">
    <location>
        <begin position="1047"/>
        <end position="1059"/>
    </location>
</feature>
<evidence type="ECO:0000256" key="3">
    <source>
        <dbReference type="ARBA" id="ARBA00022723"/>
    </source>
</evidence>
<keyword evidence="9 12" id="KW-0371">Homeobox</keyword>
<evidence type="ECO:0000256" key="11">
    <source>
        <dbReference type="ARBA" id="ARBA00023242"/>
    </source>
</evidence>
<dbReference type="InterPro" id="IPR051968">
    <property type="entry name" value="ZnFinger_Homeobox_TR"/>
</dbReference>
<dbReference type="PANTHER" id="PTHR45891:SF4">
    <property type="entry name" value="ZINC FINGER HOMEOBOX PROTEIN 3"/>
    <property type="match status" value="1"/>
</dbReference>
<dbReference type="Pfam" id="PF00046">
    <property type="entry name" value="Homeodomain"/>
    <property type="match status" value="4"/>
</dbReference>
<dbReference type="GO" id="GO:0008270">
    <property type="term" value="F:zinc ion binding"/>
    <property type="evidence" value="ECO:0007669"/>
    <property type="project" value="UniProtKB-KW"/>
</dbReference>
<keyword evidence="11 12" id="KW-0539">Nucleus</keyword>
<keyword evidence="5" id="KW-0863">Zinc-finger</keyword>
<dbReference type="InterPro" id="IPR003604">
    <property type="entry name" value="Matrin/U1-like-C_Znf_C2H2"/>
</dbReference>
<protein>
    <recommendedName>
        <fullName evidence="15">Homeobox domain-containing protein</fullName>
    </recommendedName>
</protein>
<evidence type="ECO:0000313" key="17">
    <source>
        <dbReference type="Proteomes" id="UP001274896"/>
    </source>
</evidence>
<dbReference type="PROSITE" id="PS00027">
    <property type="entry name" value="HOMEOBOX_1"/>
    <property type="match status" value="2"/>
</dbReference>
<feature type="region of interest" description="Disordered" evidence="14">
    <location>
        <begin position="1795"/>
        <end position="1929"/>
    </location>
</feature>
<evidence type="ECO:0000256" key="4">
    <source>
        <dbReference type="ARBA" id="ARBA00022737"/>
    </source>
</evidence>
<feature type="compositionally biased region" description="Low complexity" evidence="14">
    <location>
        <begin position="1809"/>
        <end position="1825"/>
    </location>
</feature>
<feature type="compositionally biased region" description="Basic and acidic residues" evidence="14">
    <location>
        <begin position="523"/>
        <end position="546"/>
    </location>
</feature>
<dbReference type="InterPro" id="IPR001356">
    <property type="entry name" value="HD"/>
</dbReference>
<proteinExistence type="predicted"/>
<keyword evidence="17" id="KW-1185">Reference proteome</keyword>
<dbReference type="GO" id="GO:0000978">
    <property type="term" value="F:RNA polymerase II cis-regulatory region sequence-specific DNA binding"/>
    <property type="evidence" value="ECO:0007669"/>
    <property type="project" value="TreeGrafter"/>
</dbReference>
<evidence type="ECO:0000256" key="7">
    <source>
        <dbReference type="ARBA" id="ARBA00023015"/>
    </source>
</evidence>
<feature type="region of interest" description="Disordered" evidence="14">
    <location>
        <begin position="927"/>
        <end position="949"/>
    </location>
</feature>
<dbReference type="PROSITE" id="PS00028">
    <property type="entry name" value="ZINC_FINGER_C2H2_1"/>
    <property type="match status" value="4"/>
</dbReference>
<feature type="region of interest" description="Disordered" evidence="14">
    <location>
        <begin position="1125"/>
        <end position="1167"/>
    </location>
</feature>
<dbReference type="InterPro" id="IPR017970">
    <property type="entry name" value="Homeobox_CS"/>
</dbReference>
<name>A0AAE0RA35_9TELE</name>
<feature type="compositionally biased region" description="Polar residues" evidence="14">
    <location>
        <begin position="547"/>
        <end position="558"/>
    </location>
</feature>
<dbReference type="InterPro" id="IPR036236">
    <property type="entry name" value="Znf_C2H2_sf"/>
</dbReference>
<feature type="compositionally biased region" description="Low complexity" evidence="14">
    <location>
        <begin position="1900"/>
        <end position="1909"/>
    </location>
</feature>
<dbReference type="EMBL" id="JAUCMX010000004">
    <property type="protein sequence ID" value="KAK3548277.1"/>
    <property type="molecule type" value="Genomic_DNA"/>
</dbReference>
<dbReference type="SMART" id="SM00355">
    <property type="entry name" value="ZnF_C2H2"/>
    <property type="match status" value="10"/>
</dbReference>
<feature type="compositionally biased region" description="Basic and acidic residues" evidence="14">
    <location>
        <begin position="1871"/>
        <end position="1884"/>
    </location>
</feature>
<feature type="compositionally biased region" description="Polar residues" evidence="14">
    <location>
        <begin position="1273"/>
        <end position="1293"/>
    </location>
</feature>
<keyword evidence="6" id="KW-0862">Zinc</keyword>
<feature type="DNA-binding region" description="Homeobox" evidence="12">
    <location>
        <begin position="1067"/>
        <end position="1126"/>
    </location>
</feature>
<feature type="domain" description="Homeobox" evidence="15">
    <location>
        <begin position="1065"/>
        <end position="1125"/>
    </location>
</feature>
<evidence type="ECO:0000256" key="14">
    <source>
        <dbReference type="SAM" id="MobiDB-lite"/>
    </source>
</evidence>
<evidence type="ECO:0000259" key="15">
    <source>
        <dbReference type="PROSITE" id="PS50071"/>
    </source>
</evidence>
<feature type="DNA-binding region" description="Homeobox" evidence="12">
    <location>
        <begin position="1640"/>
        <end position="1699"/>
    </location>
</feature>
<feature type="domain" description="Homeobox" evidence="15">
    <location>
        <begin position="1638"/>
        <end position="1698"/>
    </location>
</feature>
<evidence type="ECO:0000256" key="13">
    <source>
        <dbReference type="RuleBase" id="RU000682"/>
    </source>
</evidence>
<dbReference type="InterPro" id="IPR009057">
    <property type="entry name" value="Homeodomain-like_sf"/>
</dbReference>
<dbReference type="PANTHER" id="PTHR45891">
    <property type="entry name" value="ZINC FINGER HOMEOBOX PROTEIN"/>
    <property type="match status" value="1"/>
</dbReference>
<dbReference type="FunFam" id="1.10.10.60:FF:000058">
    <property type="entry name" value="zinc finger homeobox protein 4"/>
    <property type="match status" value="1"/>
</dbReference>
<evidence type="ECO:0000256" key="9">
    <source>
        <dbReference type="ARBA" id="ARBA00023155"/>
    </source>
</evidence>
<dbReference type="Gene3D" id="3.30.160.60">
    <property type="entry name" value="Classic Zinc Finger"/>
    <property type="match status" value="1"/>
</dbReference>
<dbReference type="GO" id="GO:0005634">
    <property type="term" value="C:nucleus"/>
    <property type="evidence" value="ECO:0007669"/>
    <property type="project" value="UniProtKB-SubCell"/>
</dbReference>
<feature type="compositionally biased region" description="Basic and acidic residues" evidence="14">
    <location>
        <begin position="49"/>
        <end position="68"/>
    </location>
</feature>
<comment type="caution">
    <text evidence="16">The sequence shown here is derived from an EMBL/GenBank/DDBJ whole genome shotgun (WGS) entry which is preliminary data.</text>
</comment>
<feature type="compositionally biased region" description="Polar residues" evidence="14">
    <location>
        <begin position="1843"/>
        <end position="1866"/>
    </location>
</feature>
<feature type="region of interest" description="Disordered" evidence="14">
    <location>
        <begin position="659"/>
        <end position="693"/>
    </location>
</feature>
<dbReference type="GO" id="GO:0045664">
    <property type="term" value="P:regulation of neuron differentiation"/>
    <property type="evidence" value="ECO:0007669"/>
    <property type="project" value="TreeGrafter"/>
</dbReference>
<feature type="region of interest" description="Disordered" evidence="14">
    <location>
        <begin position="1221"/>
        <end position="1246"/>
    </location>
</feature>
<dbReference type="FunFam" id="1.10.10.60:FF:000096">
    <property type="entry name" value="Zinc finger homeobox protein 4"/>
    <property type="match status" value="1"/>
</dbReference>
<keyword evidence="2" id="KW-0678">Repressor</keyword>
<dbReference type="Proteomes" id="UP001274896">
    <property type="component" value="Unassembled WGS sequence"/>
</dbReference>
<feature type="compositionally biased region" description="Polar residues" evidence="14">
    <location>
        <begin position="1129"/>
        <end position="1138"/>
    </location>
</feature>
<dbReference type="SMART" id="SM00389">
    <property type="entry name" value="HOX"/>
    <property type="match status" value="4"/>
</dbReference>
<accession>A0AAE0RA35</accession>
<gene>
    <name evidence="16" type="ORF">QTP70_007347</name>
</gene>
<dbReference type="FunFam" id="1.10.10.60:FF:000082">
    <property type="entry name" value="Putative zinc finger homeobox protein 4"/>
    <property type="match status" value="1"/>
</dbReference>
<dbReference type="CDD" id="cd00086">
    <property type="entry name" value="homeodomain"/>
    <property type="match status" value="4"/>
</dbReference>
<evidence type="ECO:0000256" key="8">
    <source>
        <dbReference type="ARBA" id="ARBA00023125"/>
    </source>
</evidence>
<feature type="domain" description="Homeobox" evidence="15">
    <location>
        <begin position="1162"/>
        <end position="1222"/>
    </location>
</feature>
<evidence type="ECO:0000256" key="2">
    <source>
        <dbReference type="ARBA" id="ARBA00022491"/>
    </source>
</evidence>
<keyword evidence="8 12" id="KW-0238">DNA-binding</keyword>
<dbReference type="GO" id="GO:0000981">
    <property type="term" value="F:DNA-binding transcription factor activity, RNA polymerase II-specific"/>
    <property type="evidence" value="ECO:0007669"/>
    <property type="project" value="InterPro"/>
</dbReference>
<feature type="region of interest" description="Disordered" evidence="14">
    <location>
        <begin position="1035"/>
        <end position="1077"/>
    </location>
</feature>
<evidence type="ECO:0000256" key="6">
    <source>
        <dbReference type="ARBA" id="ARBA00022833"/>
    </source>
</evidence>
<evidence type="ECO:0000256" key="5">
    <source>
        <dbReference type="ARBA" id="ARBA00022771"/>
    </source>
</evidence>
<keyword evidence="4" id="KW-0677">Repeat</keyword>
<dbReference type="InterPro" id="IPR013087">
    <property type="entry name" value="Znf_C2H2_type"/>
</dbReference>
<evidence type="ECO:0000256" key="1">
    <source>
        <dbReference type="ARBA" id="ARBA00004123"/>
    </source>
</evidence>
<feature type="compositionally biased region" description="Polar residues" evidence="14">
    <location>
        <begin position="220"/>
        <end position="250"/>
    </location>
</feature>
<feature type="region of interest" description="Disordered" evidence="14">
    <location>
        <begin position="1266"/>
        <end position="1306"/>
    </location>
</feature>
<sequence>MVATLSQEDREHLQISEPGLPLQPSLPRVPFPTSVLSPAKDPSTLGREGPQRSSDDGGGSREGEERLGSEVISTAEDVATSFMNNTKSLTDSELECGTSFNCHGPAPKGSAMAKEPNGKLCNDNTADVTKSDLPSNHSNSQSRIVTPPLTQTIKSQFEDLQGSSYSFGGQQTLEAHMKEKHPDSEDGQCPYCASGQNHPRLARGETYTCGYKPFRCQNLQSQTHPDAPTVQPNPLSHTHTTQTASPSPSKVQGRASWRCEVCDYETNVARNLRIHMTSEKHTHNMLLLQQNLAHMQRQHRQNSAELYPYCQPQTRLPDPTSVIQPDSLVALSQHLAMQRSLADADWRGTTGDAHLCRLCHYATPLRANFQLHCQTDKHLQRYQLAAHLQEASRRNGNAEEEEEWMLRCVAAGVQYLQQFEGAVSDGGSLHCVLCDYSTQNSLSLVQHANSLNHQRGEGLLRLQRIQNGLQDDDEELSAIFEIRKNQGTDNGSLRTASGSLSCALIGDVNEMESPAEITSDQADQTKHASREGEKTEAPMHEDKKQNEPSVSPKRSASGDTDDSIPAKRPRAQEEISSEQVRQCPFCRFCHTDLGRLRSHVMIQHAVQPTLRCPLCQDTLRSVALMRSHLTHLHSVTADCTQKLINAVIASDVLPEKMFLPVPDSNTQQTKADSSCNGMKRPDEQGEDEEERVTTCRPEIAKTQKQPLEDAESTKENTAAFPCWQKGCNKVLTSSSALQTHVNQFHSQRLQMPISDRHVYKYRCSHFRTIQALQKHLETSHLELSEIQLQQICGSLLMTEDLLANEDQGLDEEQGILDEEKQQQQLLLPFLIPGGEFQISPELNLKGSELNLSKAKPVVPENSSEPFQHGSLIACKQPLNGVAASTSHQSVSLTPEDNVPVPQQAGEQILTSIFQIHKGMDEYSNKETKELNKPTSHNNTDDFKAQDEVENEDEDSGEFFTDFIPPRVAHDAPGNVSKALLENIGFELVMQFNENKQQFQKTQTEFVPNGQTKFNTKESVEKFAKDYREQYDKLFPFTPSASDTSPSLPSPDSPPLPPKDPIQQKPQGKRPRTRITDDQLRILRQYFDINNSPNDDQIQEMANKSGLPNKVIKHWFRNTLFKERQRNKDSPYNFNNPPITTLDDFKGDSRPSSPELPRQDISGGKRSSRTRFTDYQLRVLQDFFDANAYPKDDEFEQLSNLLNLPTRVIVVWFQNARQKARKNYENQGEGGKDSEHREFSNDRHQKKVCYKDDSDELSSYQNELLFDPKLYSPPDTSNLNPQRSSSSTELSTDGKSTDKEQSNPDTFLDCTMDIPLMLFDSNNPLLARQRRLEPKSGNSAVENDWEHSGDDSQRDKRMRTTITPEQLEILYQKYLLDSNPTRQMLDRISQEVGLKKRVVQVWFQNTRARERKGQFRGLGPAQAHRRCPFCRALFKAQTALDAHIRSRHWHEAKNAGFTMAVAGMIQDQERSQMKMDFSNFPQMPNTNDGLNGPDSPTCKTMDLSSHDQDPSPKLLINGGVNELEGSSTSVQQSFECGNLENPKCTSVNIVPNGTITDEENCSEGKQNSIDHLSFSFEREASSESEDKMSSGLVSPAMSFNAKDYENDLLLDYSENSSLADPASPCPGGSNGQSMDNDRPGQKRYRTQLSNLQVKVLKACFSDYKTPTMLECEALGSDIGLPKRVVQVWFQNARAKEKKAKLSLAKQFGTESSSTERPKTECTLCCVKYSGCLSVRDHVFSQQHLAKVKEALGGQIDRDREFVDFASVRHLMTEQEMNNLKKANEIMAVVQTQSAESSAASSHTTPQYSNLLTTGLPGTGSKSSTSSKKSDPVDPPSNGLIGKPNMSSSSCTSAATDKTPVSTNNSVSPPKPVESELKLHLSKESISENGKNPSEKLERASADSATHSDSSNSKEKQDSLTPAASTPKPVKDYSIDLGQLHALQAAGNTDQTPLLTNPLLPCLMPGFPPMFSPQIPPALTGSFLQPMFGMDEEKQASSDGEGSSSFSSGTTKWLDDSFLISQCIVSKGTSREGGKDVCLYDCLACEISLKGNEELIQHLENRQHRQRAVEHLNAKEHASRLLPHRHVSGAIAAETRWHRAILETMPRFGHQTAQRRSWHTAEH</sequence>
<feature type="DNA-binding region" description="Homeobox" evidence="12">
    <location>
        <begin position="1354"/>
        <end position="1413"/>
    </location>
</feature>
<keyword evidence="7" id="KW-0805">Transcription regulation</keyword>
<feature type="compositionally biased region" description="Polar residues" evidence="14">
    <location>
        <begin position="122"/>
        <end position="143"/>
    </location>
</feature>
<feature type="region of interest" description="Disordered" evidence="14">
    <location>
        <begin position="515"/>
        <end position="576"/>
    </location>
</feature>
<dbReference type="SUPFAM" id="SSF57667">
    <property type="entry name" value="beta-beta-alpha zinc fingers"/>
    <property type="match status" value="1"/>
</dbReference>
<dbReference type="PROSITE" id="PS50071">
    <property type="entry name" value="HOMEOBOX_2"/>
    <property type="match status" value="4"/>
</dbReference>
<keyword evidence="3" id="KW-0479">Metal-binding</keyword>
<feature type="compositionally biased region" description="Basic and acidic residues" evidence="14">
    <location>
        <begin position="1343"/>
        <end position="1354"/>
    </location>
</feature>
<reference evidence="16" key="1">
    <citation type="submission" date="2023-06" db="EMBL/GenBank/DDBJ databases">
        <title>Male Hemibagrus guttatus genome.</title>
        <authorList>
            <person name="Bian C."/>
        </authorList>
    </citation>
    <scope>NUCLEOTIDE SEQUENCE</scope>
    <source>
        <strain evidence="16">Male_cb2023</strain>
        <tissue evidence="16">Muscle</tissue>
    </source>
</reference>
<feature type="compositionally biased region" description="Polar residues" evidence="14">
    <location>
        <begin position="663"/>
        <end position="676"/>
    </location>
</feature>
<organism evidence="16 17">
    <name type="scientific">Hemibagrus guttatus</name>
    <dbReference type="NCBI Taxonomy" id="175788"/>
    <lineage>
        <taxon>Eukaryota</taxon>
        <taxon>Metazoa</taxon>
        <taxon>Chordata</taxon>
        <taxon>Craniata</taxon>
        <taxon>Vertebrata</taxon>
        <taxon>Euteleostomi</taxon>
        <taxon>Actinopterygii</taxon>
        <taxon>Neopterygii</taxon>
        <taxon>Teleostei</taxon>
        <taxon>Ostariophysi</taxon>
        <taxon>Siluriformes</taxon>
        <taxon>Bagridae</taxon>
        <taxon>Hemibagrus</taxon>
    </lineage>
</organism>
<evidence type="ECO:0000256" key="10">
    <source>
        <dbReference type="ARBA" id="ARBA00023163"/>
    </source>
</evidence>
<dbReference type="SUPFAM" id="SSF46689">
    <property type="entry name" value="Homeodomain-like"/>
    <property type="match status" value="4"/>
</dbReference>
<comment type="subcellular location">
    <subcellularLocation>
        <location evidence="1 12 13">Nucleus</location>
    </subcellularLocation>
</comment>
<evidence type="ECO:0000313" key="16">
    <source>
        <dbReference type="EMBL" id="KAK3548277.1"/>
    </source>
</evidence>
<feature type="domain" description="Homeobox" evidence="15">
    <location>
        <begin position="1352"/>
        <end position="1412"/>
    </location>
</feature>
<dbReference type="FunFam" id="1.10.10.60:FF:000064">
    <property type="entry name" value="Zinc finger homeobox protein 4"/>
    <property type="match status" value="1"/>
</dbReference>
<feature type="compositionally biased region" description="Low complexity" evidence="14">
    <location>
        <begin position="1037"/>
        <end position="1046"/>
    </location>
</feature>
<keyword evidence="10" id="KW-0804">Transcription</keyword>
<feature type="region of interest" description="Disordered" evidence="14">
    <location>
        <begin position="107"/>
        <end position="143"/>
    </location>
</feature>
<dbReference type="SMART" id="SM00451">
    <property type="entry name" value="ZnF_U1"/>
    <property type="match status" value="4"/>
</dbReference>
<feature type="DNA-binding region" description="Homeobox" evidence="12">
    <location>
        <begin position="1164"/>
        <end position="1223"/>
    </location>
</feature>
<feature type="region of interest" description="Disordered" evidence="14">
    <location>
        <begin position="1"/>
        <end position="74"/>
    </location>
</feature>
<evidence type="ECO:0000256" key="12">
    <source>
        <dbReference type="PROSITE-ProRule" id="PRU00108"/>
    </source>
</evidence>
<feature type="region of interest" description="Disordered" evidence="14">
    <location>
        <begin position="1616"/>
        <end position="1640"/>
    </location>
</feature>